<dbReference type="RefSeq" id="WP_130550105.1">
    <property type="nucleotide sequence ID" value="NZ_SHMC01000001.1"/>
</dbReference>
<keyword evidence="2 5" id="KW-0547">Nucleotide-binding</keyword>
<dbReference type="EC" id="2.7.1.24" evidence="5 6"/>
<keyword evidence="5 7" id="KW-0808">Transferase</keyword>
<evidence type="ECO:0000256" key="3">
    <source>
        <dbReference type="ARBA" id="ARBA00022840"/>
    </source>
</evidence>
<dbReference type="Pfam" id="PF01121">
    <property type="entry name" value="CoaE"/>
    <property type="match status" value="1"/>
</dbReference>
<dbReference type="GO" id="GO:0005524">
    <property type="term" value="F:ATP binding"/>
    <property type="evidence" value="ECO:0007669"/>
    <property type="project" value="UniProtKB-UniRule"/>
</dbReference>
<keyword evidence="5 7" id="KW-0418">Kinase</keyword>
<dbReference type="GO" id="GO:0004140">
    <property type="term" value="F:dephospho-CoA kinase activity"/>
    <property type="evidence" value="ECO:0007669"/>
    <property type="project" value="UniProtKB-UniRule"/>
</dbReference>
<gene>
    <name evidence="5" type="primary">coaE</name>
    <name evidence="7" type="ORF">EA660_03050</name>
</gene>
<protein>
    <recommendedName>
        <fullName evidence="5 6">Dephospho-CoA kinase</fullName>
        <ecNumber evidence="5 6">2.7.1.24</ecNumber>
    </recommendedName>
    <alternativeName>
        <fullName evidence="5">Dephosphocoenzyme A kinase</fullName>
    </alternativeName>
</protein>
<organism evidence="7 8">
    <name type="scientific">Pseudoxanthomonas winnipegensis</name>
    <dbReference type="NCBI Taxonomy" id="2480810"/>
    <lineage>
        <taxon>Bacteria</taxon>
        <taxon>Pseudomonadati</taxon>
        <taxon>Pseudomonadota</taxon>
        <taxon>Gammaproteobacteria</taxon>
        <taxon>Lysobacterales</taxon>
        <taxon>Lysobacteraceae</taxon>
        <taxon>Pseudoxanthomonas</taxon>
    </lineage>
</organism>
<keyword evidence="3 5" id="KW-0067">ATP-binding</keyword>
<evidence type="ECO:0000256" key="1">
    <source>
        <dbReference type="ARBA" id="ARBA00009018"/>
    </source>
</evidence>
<keyword evidence="4 5" id="KW-0173">Coenzyme A biosynthesis</keyword>
<proteinExistence type="inferred from homology"/>
<comment type="catalytic activity">
    <reaction evidence="5">
        <text>3'-dephospho-CoA + ATP = ADP + CoA + H(+)</text>
        <dbReference type="Rhea" id="RHEA:18245"/>
        <dbReference type="ChEBI" id="CHEBI:15378"/>
        <dbReference type="ChEBI" id="CHEBI:30616"/>
        <dbReference type="ChEBI" id="CHEBI:57287"/>
        <dbReference type="ChEBI" id="CHEBI:57328"/>
        <dbReference type="ChEBI" id="CHEBI:456216"/>
        <dbReference type="EC" id="2.7.1.24"/>
    </reaction>
</comment>
<dbReference type="GO" id="GO:0005737">
    <property type="term" value="C:cytoplasm"/>
    <property type="evidence" value="ECO:0007669"/>
    <property type="project" value="UniProtKB-SubCell"/>
</dbReference>
<name>A0A4Q8LGM2_9GAMM</name>
<reference evidence="7 8" key="1">
    <citation type="submission" date="2019-02" db="EMBL/GenBank/DDBJ databases">
        <title>WGS of Pseudoxanthomonas species novum from clinical isolates.</title>
        <authorList>
            <person name="Bernier A.-M."/>
            <person name="Bernard K."/>
            <person name="Vachon A."/>
        </authorList>
    </citation>
    <scope>NUCLEOTIDE SEQUENCE [LARGE SCALE GENOMIC DNA]</scope>
    <source>
        <strain evidence="7 8">NML171200</strain>
    </source>
</reference>
<evidence type="ECO:0000256" key="6">
    <source>
        <dbReference type="NCBIfam" id="TIGR00152"/>
    </source>
</evidence>
<accession>A0A4Q8LGM2</accession>
<evidence type="ECO:0000256" key="2">
    <source>
        <dbReference type="ARBA" id="ARBA00022741"/>
    </source>
</evidence>
<comment type="pathway">
    <text evidence="5">Cofactor biosynthesis; coenzyme A biosynthesis; CoA from (R)-pantothenate: step 5/5.</text>
</comment>
<dbReference type="HAMAP" id="MF_00376">
    <property type="entry name" value="Dephospho_CoA_kinase"/>
    <property type="match status" value="1"/>
</dbReference>
<dbReference type="SUPFAM" id="SSF52540">
    <property type="entry name" value="P-loop containing nucleoside triphosphate hydrolases"/>
    <property type="match status" value="1"/>
</dbReference>
<dbReference type="OrthoDB" id="9812943at2"/>
<dbReference type="GO" id="GO:0015937">
    <property type="term" value="P:coenzyme A biosynthetic process"/>
    <property type="evidence" value="ECO:0007669"/>
    <property type="project" value="UniProtKB-UniRule"/>
</dbReference>
<dbReference type="AlphaFoldDB" id="A0A4Q8LGM2"/>
<evidence type="ECO:0000256" key="5">
    <source>
        <dbReference type="HAMAP-Rule" id="MF_00376"/>
    </source>
</evidence>
<dbReference type="InterPro" id="IPR001977">
    <property type="entry name" value="Depp_CoAkinase"/>
</dbReference>
<feature type="binding site" evidence="5">
    <location>
        <begin position="13"/>
        <end position="18"/>
    </location>
    <ligand>
        <name>ATP</name>
        <dbReference type="ChEBI" id="CHEBI:30616"/>
    </ligand>
</feature>
<dbReference type="CDD" id="cd02022">
    <property type="entry name" value="DPCK"/>
    <property type="match status" value="1"/>
</dbReference>
<dbReference type="NCBIfam" id="TIGR00152">
    <property type="entry name" value="dephospho-CoA kinase"/>
    <property type="match status" value="1"/>
</dbReference>
<dbReference type="Proteomes" id="UP000292627">
    <property type="component" value="Unassembled WGS sequence"/>
</dbReference>
<dbReference type="InterPro" id="IPR027417">
    <property type="entry name" value="P-loop_NTPase"/>
</dbReference>
<comment type="function">
    <text evidence="5">Catalyzes the phosphorylation of the 3'-hydroxyl group of dephosphocoenzyme A to form coenzyme A.</text>
</comment>
<comment type="subcellular location">
    <subcellularLocation>
        <location evidence="5">Cytoplasm</location>
    </subcellularLocation>
</comment>
<dbReference type="Gene3D" id="3.40.50.300">
    <property type="entry name" value="P-loop containing nucleotide triphosphate hydrolases"/>
    <property type="match status" value="1"/>
</dbReference>
<keyword evidence="5" id="KW-0963">Cytoplasm</keyword>
<evidence type="ECO:0000313" key="8">
    <source>
        <dbReference type="Proteomes" id="UP000292627"/>
    </source>
</evidence>
<comment type="similarity">
    <text evidence="1 5">Belongs to the CoaE family.</text>
</comment>
<evidence type="ECO:0000313" key="7">
    <source>
        <dbReference type="EMBL" id="TAA28576.1"/>
    </source>
</evidence>
<dbReference type="PANTHER" id="PTHR10695:SF46">
    <property type="entry name" value="BIFUNCTIONAL COENZYME A SYNTHASE-RELATED"/>
    <property type="match status" value="1"/>
</dbReference>
<evidence type="ECO:0000256" key="4">
    <source>
        <dbReference type="ARBA" id="ARBA00022993"/>
    </source>
</evidence>
<dbReference type="UniPathway" id="UPA00241">
    <property type="reaction ID" value="UER00356"/>
</dbReference>
<comment type="caution">
    <text evidence="7">The sequence shown here is derived from an EMBL/GenBank/DDBJ whole genome shotgun (WGS) entry which is preliminary data.</text>
</comment>
<dbReference type="EMBL" id="SHMC01000001">
    <property type="protein sequence ID" value="TAA28576.1"/>
    <property type="molecule type" value="Genomic_DNA"/>
</dbReference>
<sequence>MSQTCIGLTGGIASGKSALERAFTARGIVVADADRIAREVVEPGTPALAAIVAQFGAEVLDAQAGLDRAAMRRRVFEDDGARQALEAIVHPAVRAALEARCRAAASPYAVAMIPLLAEGGGRERYPWLQRICVVTAPLAVRMARLLSRDGIDQALAQRMIDAQAGDAQRLAIADDIVRNDGSLEDIDRAVAELDARYRLLAGA</sequence>
<dbReference type="PROSITE" id="PS51219">
    <property type="entry name" value="DPCK"/>
    <property type="match status" value="1"/>
</dbReference>
<dbReference type="PANTHER" id="PTHR10695">
    <property type="entry name" value="DEPHOSPHO-COA KINASE-RELATED"/>
    <property type="match status" value="1"/>
</dbReference>